<dbReference type="CDD" id="cd10035">
    <property type="entry name" value="UDG_like"/>
    <property type="match status" value="1"/>
</dbReference>
<reference evidence="2" key="1">
    <citation type="journal article" date="2015" name="Nature">
        <title>Complex archaea that bridge the gap between prokaryotes and eukaryotes.</title>
        <authorList>
            <person name="Spang A."/>
            <person name="Saw J.H."/>
            <person name="Jorgensen S.L."/>
            <person name="Zaremba-Niedzwiedzka K."/>
            <person name="Martijn J."/>
            <person name="Lind A.E."/>
            <person name="van Eijk R."/>
            <person name="Schleper C."/>
            <person name="Guy L."/>
            <person name="Ettema T.J."/>
        </authorList>
    </citation>
    <scope>NUCLEOTIDE SEQUENCE</scope>
</reference>
<dbReference type="Pfam" id="PF03167">
    <property type="entry name" value="UDG"/>
    <property type="match status" value="1"/>
</dbReference>
<dbReference type="InterPro" id="IPR005122">
    <property type="entry name" value="Uracil-DNA_glycosylase-like"/>
</dbReference>
<organism evidence="2">
    <name type="scientific">marine sediment metagenome</name>
    <dbReference type="NCBI Taxonomy" id="412755"/>
    <lineage>
        <taxon>unclassified sequences</taxon>
        <taxon>metagenomes</taxon>
        <taxon>ecological metagenomes</taxon>
    </lineage>
</organism>
<evidence type="ECO:0000313" key="2">
    <source>
        <dbReference type="EMBL" id="KKN64081.1"/>
    </source>
</evidence>
<feature type="domain" description="Uracil-DNA glycosylase-like" evidence="1">
    <location>
        <begin position="51"/>
        <end position="200"/>
    </location>
</feature>
<dbReference type="Gene3D" id="3.40.470.10">
    <property type="entry name" value="Uracil-DNA glycosylase-like domain"/>
    <property type="match status" value="1"/>
</dbReference>
<comment type="caution">
    <text evidence="2">The sequence shown here is derived from an EMBL/GenBank/DDBJ whole genome shotgun (WGS) entry which is preliminary data.</text>
</comment>
<sequence>MEFKEFLGILQSIKGKNLFNPYTDICIRHDKRNADFIRRHNLKQYFSIINHTNTLLIGEAPGYLGCRRTGLPFTDELTFTLLKKIYDIDMLVATKSGKNKEQSATQMWKILSKLEKPPFLWNIVPIHPYNEDNQLSNRTPSKTERKLMKEVVKYFFDHTNFSKVFAIGKVATGVLVDLLGLKEEDIYIRHPSYGGSEKFKNKIAENFQLKKKVDKKKEKLTDFFGINVTIPDSNTIASLDKVSDKGE</sequence>
<evidence type="ECO:0000259" key="1">
    <source>
        <dbReference type="Pfam" id="PF03167"/>
    </source>
</evidence>
<protein>
    <recommendedName>
        <fullName evidence="1">Uracil-DNA glycosylase-like domain-containing protein</fullName>
    </recommendedName>
</protein>
<gene>
    <name evidence="2" type="ORF">LCGC14_0495080</name>
</gene>
<dbReference type="SUPFAM" id="SSF52141">
    <property type="entry name" value="Uracil-DNA glycosylase-like"/>
    <property type="match status" value="1"/>
</dbReference>
<accession>A0A0F9USD5</accession>
<dbReference type="EMBL" id="LAZR01000568">
    <property type="protein sequence ID" value="KKN64081.1"/>
    <property type="molecule type" value="Genomic_DNA"/>
</dbReference>
<proteinExistence type="predicted"/>
<name>A0A0F9USD5_9ZZZZ</name>
<dbReference type="InterPro" id="IPR036895">
    <property type="entry name" value="Uracil-DNA_glycosylase-like_sf"/>
</dbReference>
<dbReference type="AlphaFoldDB" id="A0A0F9USD5"/>